<dbReference type="RefSeq" id="WP_168837689.1">
    <property type="nucleotide sequence ID" value="NZ_JABAIK010000024.1"/>
</dbReference>
<keyword evidence="3" id="KW-1185">Reference proteome</keyword>
<accession>A0A7X8TTL1</accession>
<feature type="transmembrane region" description="Helical" evidence="1">
    <location>
        <begin position="21"/>
        <end position="40"/>
    </location>
</feature>
<dbReference type="Proteomes" id="UP000535589">
    <property type="component" value="Unassembled WGS sequence"/>
</dbReference>
<dbReference type="EMBL" id="JABAIK010000024">
    <property type="protein sequence ID" value="NLS14594.1"/>
    <property type="molecule type" value="Genomic_DNA"/>
</dbReference>
<keyword evidence="1" id="KW-0472">Membrane</keyword>
<organism evidence="2 3">
    <name type="scientific">Vibrio agarilyticus</name>
    <dbReference type="NCBI Taxonomy" id="2726741"/>
    <lineage>
        <taxon>Bacteria</taxon>
        <taxon>Pseudomonadati</taxon>
        <taxon>Pseudomonadota</taxon>
        <taxon>Gammaproteobacteria</taxon>
        <taxon>Vibrionales</taxon>
        <taxon>Vibrionaceae</taxon>
        <taxon>Vibrio</taxon>
    </lineage>
</organism>
<reference evidence="2 3" key="1">
    <citation type="submission" date="2020-04" db="EMBL/GenBank/DDBJ databases">
        <title>Vibrio sp. SM6, a novel species isolated from seawater.</title>
        <authorList>
            <person name="Wang X."/>
        </authorList>
    </citation>
    <scope>NUCLEOTIDE SEQUENCE [LARGE SCALE GENOMIC DNA]</scope>
    <source>
        <strain evidence="2 3">SM6</strain>
    </source>
</reference>
<gene>
    <name evidence="2" type="primary">pilO</name>
    <name evidence="2" type="ORF">HGP28_17180</name>
</gene>
<proteinExistence type="predicted"/>
<sequence>MKQRWQQWCDAFIGLSVRERGLIALLGATAIAMSGFILMIEAQWQQGQQLRSQQAQNEQQQRRILAELEIGRAQLQRDPNRSLNQQLDGLLKQSEQLSQDLLAQTDKFVSPAEMAALLERVLSDNQGVNLLSITSLKAQPLQSDGLGQGNYYLHPVRLELSGRYFAIAEYLKTLENLPVRYFWRHFDYQLQQYPNAKVTLEVYTLGTREEFISG</sequence>
<evidence type="ECO:0000256" key="1">
    <source>
        <dbReference type="SAM" id="Phobius"/>
    </source>
</evidence>
<protein>
    <submittedName>
        <fullName evidence="2">Type 4a pilus biogenesis protein PilO</fullName>
    </submittedName>
</protein>
<evidence type="ECO:0000313" key="3">
    <source>
        <dbReference type="Proteomes" id="UP000535589"/>
    </source>
</evidence>
<dbReference type="AlphaFoldDB" id="A0A7X8TTL1"/>
<evidence type="ECO:0000313" key="2">
    <source>
        <dbReference type="EMBL" id="NLS14594.1"/>
    </source>
</evidence>
<comment type="caution">
    <text evidence="2">The sequence shown here is derived from an EMBL/GenBank/DDBJ whole genome shotgun (WGS) entry which is preliminary data.</text>
</comment>
<keyword evidence="1" id="KW-1133">Transmembrane helix</keyword>
<keyword evidence="1" id="KW-0812">Transmembrane</keyword>
<name>A0A7X8TTL1_9VIBR</name>